<gene>
    <name evidence="3" type="ORF">LDH80_19160</name>
</gene>
<dbReference type="SUPFAM" id="SSF111331">
    <property type="entry name" value="NAD kinase/diacylglycerol kinase-like"/>
    <property type="match status" value="1"/>
</dbReference>
<keyword evidence="1" id="KW-0812">Transmembrane</keyword>
<dbReference type="EMBL" id="CP084204">
    <property type="protein sequence ID" value="UZX26548.1"/>
    <property type="molecule type" value="Genomic_DNA"/>
</dbReference>
<dbReference type="InterPro" id="IPR016064">
    <property type="entry name" value="NAD/diacylglycerol_kinase_sf"/>
</dbReference>
<organism evidence="3 4">
    <name type="scientific">Streptomyces tanashiensis</name>
    <dbReference type="NCBI Taxonomy" id="67367"/>
    <lineage>
        <taxon>Bacteria</taxon>
        <taxon>Bacillati</taxon>
        <taxon>Actinomycetota</taxon>
        <taxon>Actinomycetes</taxon>
        <taxon>Kitasatosporales</taxon>
        <taxon>Streptomycetaceae</taxon>
        <taxon>Streptomyces</taxon>
    </lineage>
</organism>
<keyword evidence="4" id="KW-1185">Reference proteome</keyword>
<keyword evidence="3" id="KW-0418">Kinase</keyword>
<proteinExistence type="predicted"/>
<dbReference type="GeneID" id="95601601"/>
<name>A0ABY6R8Z4_9ACTN</name>
<evidence type="ECO:0000259" key="2">
    <source>
        <dbReference type="PROSITE" id="PS50146"/>
    </source>
</evidence>
<dbReference type="InterPro" id="IPR017438">
    <property type="entry name" value="ATP-NAD_kinase_N"/>
</dbReference>
<evidence type="ECO:0000313" key="4">
    <source>
        <dbReference type="Proteomes" id="UP001164506"/>
    </source>
</evidence>
<feature type="transmembrane region" description="Helical" evidence="1">
    <location>
        <begin position="48"/>
        <end position="65"/>
    </location>
</feature>
<sequence length="438" mass="44811">MAGAAAALLTALGGGLLILLSGIAGLAATAVGVWWFLAHRGPLRVSGALLAVAAPLTTLGLYVVGGVWVNALVALGLWGLALSCARSALRRPEEERAALTRGERVPPPRRPVLIMNPKSGGGKVERFGLVARAEALGARVILLDPSAQADVAGLARKAVAEGADLLGVAGGDGTQALVAEVAAEHDLPFLVVSAGTRNHFALDLGLDRTDPSRCLDALSDGEELRVDLGSVAGRPFVNTVSFGVYADVVQRPEYRDDKAGTALDVLPDLLQGGEGDRLDATVDAVPLTGQQALLVSNNPYAAPDPLGAVAGRRTRLDGGELGVIGVRVDGAAQAAELAVLGTQATGLNVLTARRVEVGGSPGGAGAVISVAVDGEALTLPTPVVCTLRPGALRVLVPRDRPGSPLPPPPLDWRRLTRLAFPEQPAGPARGNWWDSSAS</sequence>
<keyword evidence="3" id="KW-0808">Transferase</keyword>
<dbReference type="InterPro" id="IPR001206">
    <property type="entry name" value="Diacylglycerol_kinase_cat_dom"/>
</dbReference>
<keyword evidence="1" id="KW-0472">Membrane</keyword>
<protein>
    <submittedName>
        <fullName evidence="3">NAD(+)/NADH kinase</fullName>
    </submittedName>
</protein>
<feature type="domain" description="DAGKc" evidence="2">
    <location>
        <begin position="106"/>
        <end position="235"/>
    </location>
</feature>
<dbReference type="PROSITE" id="PS50146">
    <property type="entry name" value="DAGK"/>
    <property type="match status" value="1"/>
</dbReference>
<reference evidence="3" key="1">
    <citation type="submission" date="2021-09" db="EMBL/GenBank/DDBJ databases">
        <title>Complete genome sequence and metabolic characterization of Streptomyces tanashiensis DSM 731 the producer of antibacterial Kalafungin and diverse secondary metabolites.</title>
        <authorList>
            <person name="Abbasi M.N."/>
            <person name="Anwar M.N."/>
            <person name="Alam K."/>
            <person name="Shoaib M."/>
            <person name="Lin Z."/>
            <person name="Hayat M."/>
            <person name="Ali M.I."/>
            <person name="Malik H.M.T."/>
            <person name="Ahmed I."/>
            <person name="Li A."/>
            <person name="Hailong Wang H."/>
            <person name="Zhang Y."/>
        </authorList>
    </citation>
    <scope>NUCLEOTIDE SEQUENCE</scope>
    <source>
        <strain evidence="3">Kala</strain>
    </source>
</reference>
<dbReference type="GO" id="GO:0016301">
    <property type="term" value="F:kinase activity"/>
    <property type="evidence" value="ECO:0007669"/>
    <property type="project" value="UniProtKB-KW"/>
</dbReference>
<feature type="transmembrane region" description="Helical" evidence="1">
    <location>
        <begin position="6"/>
        <end position="36"/>
    </location>
</feature>
<dbReference type="Gene3D" id="2.60.200.40">
    <property type="match status" value="1"/>
</dbReference>
<dbReference type="Proteomes" id="UP001164506">
    <property type="component" value="Chromosome"/>
</dbReference>
<accession>A0ABY6R8Z4</accession>
<evidence type="ECO:0000313" key="3">
    <source>
        <dbReference type="EMBL" id="UZX26548.1"/>
    </source>
</evidence>
<dbReference type="Gene3D" id="3.40.50.10330">
    <property type="entry name" value="Probable inorganic polyphosphate/atp-NAD kinase, domain 1"/>
    <property type="match status" value="1"/>
</dbReference>
<dbReference type="Pfam" id="PF00781">
    <property type="entry name" value="DAGK_cat"/>
    <property type="match status" value="1"/>
</dbReference>
<evidence type="ECO:0000256" key="1">
    <source>
        <dbReference type="SAM" id="Phobius"/>
    </source>
</evidence>
<dbReference type="RefSeq" id="WP_190106400.1">
    <property type="nucleotide sequence ID" value="NZ_BMUH01000015.1"/>
</dbReference>
<keyword evidence="1" id="KW-1133">Transmembrane helix</keyword>